<evidence type="ECO:0000313" key="3">
    <source>
        <dbReference type="Proteomes" id="UP000198953"/>
    </source>
</evidence>
<accession>A0A1H8KE66</accession>
<dbReference type="EMBL" id="FOBF01000060">
    <property type="protein sequence ID" value="SEN90961.1"/>
    <property type="molecule type" value="Genomic_DNA"/>
</dbReference>
<protein>
    <submittedName>
        <fullName evidence="2">Uncharacterized protein</fullName>
    </submittedName>
</protein>
<reference evidence="2 3" key="1">
    <citation type="submission" date="2016-10" db="EMBL/GenBank/DDBJ databases">
        <authorList>
            <person name="de Groot N.N."/>
        </authorList>
    </citation>
    <scope>NUCLEOTIDE SEQUENCE [LARGE SCALE GENOMIC DNA]</scope>
    <source>
        <strain evidence="2 3">DSM 43357</strain>
    </source>
</reference>
<name>A0A1H8KE66_9ACTN</name>
<evidence type="ECO:0000313" key="2">
    <source>
        <dbReference type="EMBL" id="SEN90961.1"/>
    </source>
</evidence>
<dbReference type="OrthoDB" id="134095at85012"/>
<dbReference type="STRING" id="46177.SAMN05660976_08582"/>
<keyword evidence="3" id="KW-1185">Reference proteome</keyword>
<gene>
    <name evidence="2" type="ORF">SAMN05660976_08582</name>
</gene>
<sequence length="69" mass="7081">MLPTDIPDPAAVRAARALHVGIPEAIEGRDLGALITNLSGWLSTDPAVRDAALAPTDPSPDSPKETPNG</sequence>
<dbReference type="AlphaFoldDB" id="A0A1H8KE66"/>
<dbReference type="Proteomes" id="UP000198953">
    <property type="component" value="Unassembled WGS sequence"/>
</dbReference>
<feature type="region of interest" description="Disordered" evidence="1">
    <location>
        <begin position="50"/>
        <end position="69"/>
    </location>
</feature>
<proteinExistence type="predicted"/>
<dbReference type="RefSeq" id="WP_091106191.1">
    <property type="nucleotide sequence ID" value="NZ_FOBF01000060.1"/>
</dbReference>
<evidence type="ECO:0000256" key="1">
    <source>
        <dbReference type="SAM" id="MobiDB-lite"/>
    </source>
</evidence>
<organism evidence="2 3">
    <name type="scientific">Nonomuraea pusilla</name>
    <dbReference type="NCBI Taxonomy" id="46177"/>
    <lineage>
        <taxon>Bacteria</taxon>
        <taxon>Bacillati</taxon>
        <taxon>Actinomycetota</taxon>
        <taxon>Actinomycetes</taxon>
        <taxon>Streptosporangiales</taxon>
        <taxon>Streptosporangiaceae</taxon>
        <taxon>Nonomuraea</taxon>
    </lineage>
</organism>